<dbReference type="EMBL" id="BBMS01000060">
    <property type="protein sequence ID" value="GAL29270.1"/>
    <property type="molecule type" value="Genomic_DNA"/>
</dbReference>
<evidence type="ECO:0000313" key="1">
    <source>
        <dbReference type="EMBL" id="GAL29270.1"/>
    </source>
</evidence>
<reference evidence="2" key="2">
    <citation type="submission" date="2014-09" db="EMBL/GenBank/DDBJ databases">
        <authorList>
            <consortium name="NBRP consortium"/>
            <person name="Sawabe T."/>
            <person name="Meirelles P."/>
            <person name="Nakanishi M."/>
            <person name="Sayaka M."/>
            <person name="Hattori M."/>
            <person name="Ohkuma M."/>
        </authorList>
    </citation>
    <scope>NUCLEOTIDE SEQUENCE [LARGE SCALE GENOMIC DNA]</scope>
    <source>
        <strain evidence="2">JCM 19239</strain>
    </source>
</reference>
<protein>
    <submittedName>
        <fullName evidence="1">Uncharacterized protein</fullName>
    </submittedName>
</protein>
<dbReference type="Proteomes" id="UP000029223">
    <property type="component" value="Unassembled WGS sequence"/>
</dbReference>
<gene>
    <name evidence="1" type="ORF">JCM19239_794</name>
</gene>
<proteinExistence type="predicted"/>
<reference evidence="2" key="1">
    <citation type="submission" date="2014-09" db="EMBL/GenBank/DDBJ databases">
        <title>Vibrio variabilis JCM 19239. (C206) whole genome shotgun sequence.</title>
        <authorList>
            <person name="Sawabe T."/>
            <person name="Meirelles P."/>
            <person name="Nakanishi M."/>
            <person name="Sayaka M."/>
            <person name="Hattori M."/>
            <person name="Ohkuma M."/>
        </authorList>
    </citation>
    <scope>NUCLEOTIDE SEQUENCE [LARGE SCALE GENOMIC DNA]</scope>
    <source>
        <strain evidence="2">JCM 19239</strain>
    </source>
</reference>
<accession>A0ABQ0JLN9</accession>
<organism evidence="1 2">
    <name type="scientific">Vibrio variabilis</name>
    <dbReference type="NCBI Taxonomy" id="990271"/>
    <lineage>
        <taxon>Bacteria</taxon>
        <taxon>Pseudomonadati</taxon>
        <taxon>Pseudomonadota</taxon>
        <taxon>Gammaproteobacteria</taxon>
        <taxon>Vibrionales</taxon>
        <taxon>Vibrionaceae</taxon>
        <taxon>Vibrio</taxon>
    </lineage>
</organism>
<keyword evidence="2" id="KW-1185">Reference proteome</keyword>
<name>A0ABQ0JLN9_9VIBR</name>
<evidence type="ECO:0000313" key="2">
    <source>
        <dbReference type="Proteomes" id="UP000029223"/>
    </source>
</evidence>
<comment type="caution">
    <text evidence="1">The sequence shown here is derived from an EMBL/GenBank/DDBJ whole genome shotgun (WGS) entry which is preliminary data.</text>
</comment>
<sequence length="60" mass="7253">MLRSFGETQVFPLYMQQKQCKPTMFKQDFNEEDHNSRYFWYIAGVFLIESAAIVRRLLTE</sequence>